<dbReference type="Proteomes" id="UP000032142">
    <property type="component" value="Unassembled WGS sequence"/>
</dbReference>
<name>A0A0B0P293_GOSAR</name>
<proteinExistence type="predicted"/>
<evidence type="ECO:0000313" key="1">
    <source>
        <dbReference type="EMBL" id="KHG20808.1"/>
    </source>
</evidence>
<gene>
    <name evidence="1" type="ORF">F383_27137</name>
</gene>
<accession>A0A0B0P293</accession>
<organism evidence="1 2">
    <name type="scientific">Gossypium arboreum</name>
    <name type="common">Tree cotton</name>
    <name type="synonym">Gossypium nanking</name>
    <dbReference type="NCBI Taxonomy" id="29729"/>
    <lineage>
        <taxon>Eukaryota</taxon>
        <taxon>Viridiplantae</taxon>
        <taxon>Streptophyta</taxon>
        <taxon>Embryophyta</taxon>
        <taxon>Tracheophyta</taxon>
        <taxon>Spermatophyta</taxon>
        <taxon>Magnoliopsida</taxon>
        <taxon>eudicotyledons</taxon>
        <taxon>Gunneridae</taxon>
        <taxon>Pentapetalae</taxon>
        <taxon>rosids</taxon>
        <taxon>malvids</taxon>
        <taxon>Malvales</taxon>
        <taxon>Malvaceae</taxon>
        <taxon>Malvoideae</taxon>
        <taxon>Gossypium</taxon>
    </lineage>
</organism>
<protein>
    <submittedName>
        <fullName evidence="1">Uncharacterized protein</fullName>
    </submittedName>
</protein>
<keyword evidence="2" id="KW-1185">Reference proteome</keyword>
<dbReference type="EMBL" id="KN416744">
    <property type="protein sequence ID" value="KHG20808.1"/>
    <property type="molecule type" value="Genomic_DNA"/>
</dbReference>
<evidence type="ECO:0000313" key="2">
    <source>
        <dbReference type="Proteomes" id="UP000032142"/>
    </source>
</evidence>
<dbReference type="AlphaFoldDB" id="A0A0B0P293"/>
<reference evidence="2" key="1">
    <citation type="submission" date="2014-09" db="EMBL/GenBank/DDBJ databases">
        <authorList>
            <person name="Mudge J."/>
            <person name="Ramaraj T."/>
            <person name="Lindquist I.E."/>
            <person name="Bharti A.K."/>
            <person name="Sundararajan A."/>
            <person name="Cameron C.T."/>
            <person name="Woodward J.E."/>
            <person name="May G.D."/>
            <person name="Brubaker C."/>
            <person name="Broadhvest J."/>
            <person name="Wilkins T.A."/>
        </authorList>
    </citation>
    <scope>NUCLEOTIDE SEQUENCE</scope>
    <source>
        <strain evidence="2">cv. AKA8401</strain>
    </source>
</reference>
<sequence length="37" mass="4334">MGFLLKKRLREQKTEFLGDGVITEKEMSNMCHSISYL</sequence>